<evidence type="ECO:0000313" key="1">
    <source>
        <dbReference type="EMBL" id="MFF4026962.1"/>
    </source>
</evidence>
<reference evidence="1 2" key="1">
    <citation type="submission" date="2024-10" db="EMBL/GenBank/DDBJ databases">
        <title>The Natural Products Discovery Center: Release of the First 8490 Sequenced Strains for Exploring Actinobacteria Biosynthetic Diversity.</title>
        <authorList>
            <person name="Kalkreuter E."/>
            <person name="Kautsar S.A."/>
            <person name="Yang D."/>
            <person name="Bader C.D."/>
            <person name="Teijaro C.N."/>
            <person name="Fluegel L."/>
            <person name="Davis C.M."/>
            <person name="Simpson J.R."/>
            <person name="Lauterbach L."/>
            <person name="Steele A.D."/>
            <person name="Gui C."/>
            <person name="Meng S."/>
            <person name="Li G."/>
            <person name="Viehrig K."/>
            <person name="Ye F."/>
            <person name="Su P."/>
            <person name="Kiefer A.F."/>
            <person name="Nichols A."/>
            <person name="Cepeda A.J."/>
            <person name="Yan W."/>
            <person name="Fan B."/>
            <person name="Jiang Y."/>
            <person name="Adhikari A."/>
            <person name="Zheng C.-J."/>
            <person name="Schuster L."/>
            <person name="Cowan T.M."/>
            <person name="Smanski M.J."/>
            <person name="Chevrette M.G."/>
            <person name="De Carvalho L.P.S."/>
            <person name="Shen B."/>
        </authorList>
    </citation>
    <scope>NUCLEOTIDE SEQUENCE [LARGE SCALE GENOMIC DNA]</scope>
    <source>
        <strain evidence="1 2">NPDC001867</strain>
    </source>
</reference>
<gene>
    <name evidence="1" type="ORF">ACFYY5_29340</name>
</gene>
<organism evidence="1 2">
    <name type="scientific">Nocardia elegans</name>
    <dbReference type="NCBI Taxonomy" id="300029"/>
    <lineage>
        <taxon>Bacteria</taxon>
        <taxon>Bacillati</taxon>
        <taxon>Actinomycetota</taxon>
        <taxon>Actinomycetes</taxon>
        <taxon>Mycobacteriales</taxon>
        <taxon>Nocardiaceae</taxon>
        <taxon>Nocardia</taxon>
    </lineage>
</organism>
<keyword evidence="2" id="KW-1185">Reference proteome</keyword>
<evidence type="ECO:0000313" key="2">
    <source>
        <dbReference type="Proteomes" id="UP001602089"/>
    </source>
</evidence>
<accession>A0ABW6TMC1</accession>
<proteinExistence type="predicted"/>
<dbReference type="Proteomes" id="UP001602089">
    <property type="component" value="Unassembled WGS sequence"/>
</dbReference>
<dbReference type="EMBL" id="JBIATK010000012">
    <property type="protein sequence ID" value="MFF4026962.1"/>
    <property type="molecule type" value="Genomic_DNA"/>
</dbReference>
<comment type="caution">
    <text evidence="1">The sequence shown here is derived from an EMBL/GenBank/DDBJ whole genome shotgun (WGS) entry which is preliminary data.</text>
</comment>
<name>A0ABW6TMC1_9NOCA</name>
<dbReference type="RefSeq" id="WP_387132033.1">
    <property type="nucleotide sequence ID" value="NZ_JBIATK010000012.1"/>
</dbReference>
<protein>
    <submittedName>
        <fullName evidence="1">Uncharacterized protein</fullName>
    </submittedName>
</protein>
<sequence length="84" mass="9496">MTVPADIAIHCGSRIHQFGPFAPAPEAEYWLNWHGCNESLACYGCVTDVTEHAQGKLDRGELLICGHCERIFMTSDEYVKWVRL</sequence>